<protein>
    <submittedName>
        <fullName evidence="1">Protein DsrB</fullName>
    </submittedName>
</protein>
<evidence type="ECO:0000313" key="1">
    <source>
        <dbReference type="EMBL" id="MFC6363254.1"/>
    </source>
</evidence>
<dbReference type="InterPro" id="IPR019717">
    <property type="entry name" value="Dextransucrase_DSRB"/>
</dbReference>
<gene>
    <name evidence="1" type="primary">dsrB</name>
    <name evidence="1" type="ORF">ACFP73_14370</name>
</gene>
<dbReference type="Pfam" id="PF10781">
    <property type="entry name" value="DSRB"/>
    <property type="match status" value="1"/>
</dbReference>
<organism evidence="1 2">
    <name type="scientific">Tatumella punctata</name>
    <dbReference type="NCBI Taxonomy" id="399969"/>
    <lineage>
        <taxon>Bacteria</taxon>
        <taxon>Pseudomonadati</taxon>
        <taxon>Pseudomonadota</taxon>
        <taxon>Gammaproteobacteria</taxon>
        <taxon>Enterobacterales</taxon>
        <taxon>Erwiniaceae</taxon>
        <taxon>Tatumella</taxon>
    </lineage>
</organism>
<keyword evidence="2" id="KW-1185">Reference proteome</keyword>
<dbReference type="EMBL" id="JBHSUC010000023">
    <property type="protein sequence ID" value="MFC6363254.1"/>
    <property type="molecule type" value="Genomic_DNA"/>
</dbReference>
<reference evidence="2" key="1">
    <citation type="journal article" date="2019" name="Int. J. Syst. Evol. Microbiol.">
        <title>The Global Catalogue of Microorganisms (GCM) 10K type strain sequencing project: providing services to taxonomists for standard genome sequencing and annotation.</title>
        <authorList>
            <consortium name="The Broad Institute Genomics Platform"/>
            <consortium name="The Broad Institute Genome Sequencing Center for Infectious Disease"/>
            <person name="Wu L."/>
            <person name="Ma J."/>
        </authorList>
    </citation>
    <scope>NUCLEOTIDE SEQUENCE [LARGE SCALE GENOMIC DNA]</scope>
    <source>
        <strain evidence="2">CGMCC 4.1530</strain>
    </source>
</reference>
<name>A0ABW1VQB2_9GAMM</name>
<dbReference type="Proteomes" id="UP001596215">
    <property type="component" value="Unassembled WGS sequence"/>
</dbReference>
<proteinExistence type="predicted"/>
<evidence type="ECO:0000313" key="2">
    <source>
        <dbReference type="Proteomes" id="UP001596215"/>
    </source>
</evidence>
<accession>A0ABW1VQB2</accession>
<dbReference type="NCBIfam" id="NF007981">
    <property type="entry name" value="PRK10708.1"/>
    <property type="match status" value="1"/>
</dbReference>
<comment type="caution">
    <text evidence="1">The sequence shown here is derived from an EMBL/GenBank/DDBJ whole genome shotgun (WGS) entry which is preliminary data.</text>
</comment>
<dbReference type="RefSeq" id="WP_212709304.1">
    <property type="nucleotide sequence ID" value="NZ_BAAAFW010000041.1"/>
</dbReference>
<sequence>MQTGEWVTVKTADGPRRKGKVLAVETFSEGVMFLVALDDYPKGVWFFNEKNDPDGIFVEPGQGD</sequence>